<keyword evidence="2" id="KW-0812">Transmembrane</keyword>
<organism evidence="3 4">
    <name type="scientific">Haliangium ochraceum (strain DSM 14365 / JCM 11303 / SMP-2)</name>
    <dbReference type="NCBI Taxonomy" id="502025"/>
    <lineage>
        <taxon>Bacteria</taxon>
        <taxon>Pseudomonadati</taxon>
        <taxon>Myxococcota</taxon>
        <taxon>Polyangia</taxon>
        <taxon>Haliangiales</taxon>
        <taxon>Kofleriaceae</taxon>
        <taxon>Haliangium</taxon>
    </lineage>
</organism>
<gene>
    <name evidence="3" type="ordered locus">Hoch_6642</name>
</gene>
<evidence type="ECO:0000256" key="1">
    <source>
        <dbReference type="SAM" id="MobiDB-lite"/>
    </source>
</evidence>
<dbReference type="EMBL" id="CP001804">
    <property type="protein sequence ID" value="ACY19108.1"/>
    <property type="molecule type" value="Genomic_DNA"/>
</dbReference>
<name>D0LRW6_HALO1</name>
<evidence type="ECO:0000256" key="2">
    <source>
        <dbReference type="SAM" id="Phobius"/>
    </source>
</evidence>
<dbReference type="AlphaFoldDB" id="D0LRW6"/>
<keyword evidence="4" id="KW-1185">Reference proteome</keyword>
<feature type="transmembrane region" description="Helical" evidence="2">
    <location>
        <begin position="283"/>
        <end position="304"/>
    </location>
</feature>
<proteinExistence type="predicted"/>
<evidence type="ECO:0000313" key="3">
    <source>
        <dbReference type="EMBL" id="ACY19108.1"/>
    </source>
</evidence>
<feature type="compositionally biased region" description="Pro residues" evidence="1">
    <location>
        <begin position="220"/>
        <end position="237"/>
    </location>
</feature>
<accession>D0LRW6</accession>
<dbReference type="RefSeq" id="WP_012831700.1">
    <property type="nucleotide sequence ID" value="NC_013440.1"/>
</dbReference>
<dbReference type="KEGG" id="hoh:Hoch_6642"/>
<sequence>MIRQRLRGGIHPDAEGSLGEHPLSKLLEVGRAQRVTGALRIQSWGREGTLRWRAGSLLSSEWGQLSGDSAMHEMLALADGMFEWQQDTPAMTPAERSSGRGSLPRLVEQCRERALSCRISASARGRSIELRFTAGTLEHLRIDGNAAAEAVAEAQNDPRALAQLVAPFDRAEIRVETPKLDLVSAPTQSASAEVPKLMPAARRVAPTRSLKPAHPAMHALPPPPPSVPPPSSAPPPRHASVHTVPSQVAARNGIDSWLDSAPPGETSGSWASALLQRQRDPRLSIALAVFVLSLLLLIGGFMAYQI</sequence>
<evidence type="ECO:0000313" key="4">
    <source>
        <dbReference type="Proteomes" id="UP000001880"/>
    </source>
</evidence>
<dbReference type="Proteomes" id="UP000001880">
    <property type="component" value="Chromosome"/>
</dbReference>
<reference evidence="3 4" key="1">
    <citation type="journal article" date="2010" name="Stand. Genomic Sci.">
        <title>Complete genome sequence of Haliangium ochraceum type strain (SMP-2).</title>
        <authorList>
            <consortium name="US DOE Joint Genome Institute (JGI-PGF)"/>
            <person name="Ivanova N."/>
            <person name="Daum C."/>
            <person name="Lang E."/>
            <person name="Abt B."/>
            <person name="Kopitz M."/>
            <person name="Saunders E."/>
            <person name="Lapidus A."/>
            <person name="Lucas S."/>
            <person name="Glavina Del Rio T."/>
            <person name="Nolan M."/>
            <person name="Tice H."/>
            <person name="Copeland A."/>
            <person name="Cheng J.F."/>
            <person name="Chen F."/>
            <person name="Bruce D."/>
            <person name="Goodwin L."/>
            <person name="Pitluck S."/>
            <person name="Mavromatis K."/>
            <person name="Pati A."/>
            <person name="Mikhailova N."/>
            <person name="Chen A."/>
            <person name="Palaniappan K."/>
            <person name="Land M."/>
            <person name="Hauser L."/>
            <person name="Chang Y.J."/>
            <person name="Jeffries C.D."/>
            <person name="Detter J.C."/>
            <person name="Brettin T."/>
            <person name="Rohde M."/>
            <person name="Goker M."/>
            <person name="Bristow J."/>
            <person name="Markowitz V."/>
            <person name="Eisen J.A."/>
            <person name="Hugenholtz P."/>
            <person name="Kyrpides N.C."/>
            <person name="Klenk H.P."/>
        </authorList>
    </citation>
    <scope>NUCLEOTIDE SEQUENCE [LARGE SCALE GENOMIC DNA]</scope>
    <source>
        <strain evidence="4">DSM 14365 / CIP 107738 / JCM 11303 / AJ 13395 / SMP-2</strain>
    </source>
</reference>
<dbReference type="HOGENOM" id="CLU_908428_0_0_7"/>
<feature type="region of interest" description="Disordered" evidence="1">
    <location>
        <begin position="205"/>
        <end position="243"/>
    </location>
</feature>
<keyword evidence="2" id="KW-1133">Transmembrane helix</keyword>
<keyword evidence="2" id="KW-0472">Membrane</keyword>
<protein>
    <submittedName>
        <fullName evidence="3">Uncharacterized protein</fullName>
    </submittedName>
</protein>